<protein>
    <recommendedName>
        <fullName evidence="3">DUF1508 domain-containing protein</fullName>
    </recommendedName>
</protein>
<comment type="caution">
    <text evidence="1">The sequence shown here is derived from an EMBL/GenBank/DDBJ whole genome shotgun (WGS) entry which is preliminary data.</text>
</comment>
<proteinExistence type="predicted"/>
<accession>A0ABW4N5Y3</accession>
<gene>
    <name evidence="1" type="ORF">ACFSC0_17490</name>
</gene>
<sequence>MGRLAYSLSQSESGWKWSVYDEDGVTVAAGAEGSQARALAAVDITLRYAAQAGLRLVTAPRRA</sequence>
<dbReference type="RefSeq" id="WP_377282151.1">
    <property type="nucleotide sequence ID" value="NZ_JBHRSI010000005.1"/>
</dbReference>
<evidence type="ECO:0000313" key="2">
    <source>
        <dbReference type="Proteomes" id="UP001597237"/>
    </source>
</evidence>
<evidence type="ECO:0008006" key="3">
    <source>
        <dbReference type="Google" id="ProtNLM"/>
    </source>
</evidence>
<organism evidence="1 2">
    <name type="scientific">Phenylobacterium terrae</name>
    <dbReference type="NCBI Taxonomy" id="2665495"/>
    <lineage>
        <taxon>Bacteria</taxon>
        <taxon>Pseudomonadati</taxon>
        <taxon>Pseudomonadota</taxon>
        <taxon>Alphaproteobacteria</taxon>
        <taxon>Caulobacterales</taxon>
        <taxon>Caulobacteraceae</taxon>
        <taxon>Phenylobacterium</taxon>
    </lineage>
</organism>
<evidence type="ECO:0000313" key="1">
    <source>
        <dbReference type="EMBL" id="MFD1785198.1"/>
    </source>
</evidence>
<keyword evidence="2" id="KW-1185">Reference proteome</keyword>
<name>A0ABW4N5Y3_9CAUL</name>
<dbReference type="EMBL" id="JBHUEY010000006">
    <property type="protein sequence ID" value="MFD1785198.1"/>
    <property type="molecule type" value="Genomic_DNA"/>
</dbReference>
<dbReference type="Proteomes" id="UP001597237">
    <property type="component" value="Unassembled WGS sequence"/>
</dbReference>
<reference evidence="2" key="1">
    <citation type="journal article" date="2019" name="Int. J. Syst. Evol. Microbiol.">
        <title>The Global Catalogue of Microorganisms (GCM) 10K type strain sequencing project: providing services to taxonomists for standard genome sequencing and annotation.</title>
        <authorList>
            <consortium name="The Broad Institute Genomics Platform"/>
            <consortium name="The Broad Institute Genome Sequencing Center for Infectious Disease"/>
            <person name="Wu L."/>
            <person name="Ma J."/>
        </authorList>
    </citation>
    <scope>NUCLEOTIDE SEQUENCE [LARGE SCALE GENOMIC DNA]</scope>
    <source>
        <strain evidence="2">DFY28</strain>
    </source>
</reference>